<keyword evidence="2" id="KW-1185">Reference proteome</keyword>
<sequence length="285" mass="32319">MHVDDMADWEHLRLSADPGPQPGVAQSLLSSIVAVPMSVRHWDLYAIDRVTVLLFFALLLTAEARLLKRINLTSSGSRVTYASFDLEALAGYSGKESARMEYRRCWPVVALLTVAAQCTTVLRRWEETQPDCQVPRVSMEPVERAIWRAHRTRRARARRHNERQFKAHATLVVGALRKAEARQDSEPRRALEDLIVMLLTIAERYAEGRIGDLLDADQLAGVAPAAPRSNCGWSWWGPWSCWSWPVRPSSDCPTLHSSHCCRWWRCWLRSSSTADECRLRGGSSV</sequence>
<accession>A0ABY9USL9</accession>
<proteinExistence type="predicted"/>
<protein>
    <submittedName>
        <fullName evidence="1">Uncharacterized protein</fullName>
    </submittedName>
</protein>
<gene>
    <name evidence="1" type="ORF">PS467_09445</name>
</gene>
<name>A0ABY9USL9_9ACTN</name>
<dbReference type="Proteomes" id="UP001305606">
    <property type="component" value="Chromosome"/>
</dbReference>
<dbReference type="RefSeq" id="WP_311034886.1">
    <property type="nucleotide sequence ID" value="NZ_CP117522.1"/>
</dbReference>
<reference evidence="1 2" key="1">
    <citation type="submission" date="2023-02" db="EMBL/GenBank/DDBJ databases">
        <title>Streptomyces sp. SCA4-21 with antifungal activity against Fusarium oxysporum f. sp. cubense, Streptomyces sp. SCA2-17 with antifungal activity against Fusarium oxysporum f. sp. cubense.</title>
        <authorList>
            <person name="Qi D."/>
        </authorList>
    </citation>
    <scope>NUCLEOTIDE SEQUENCE [LARGE SCALE GENOMIC DNA]</scope>
    <source>
        <strain evidence="1 2">SCA4-21</strain>
    </source>
</reference>
<evidence type="ECO:0000313" key="1">
    <source>
        <dbReference type="EMBL" id="WNE95548.1"/>
    </source>
</evidence>
<evidence type="ECO:0000313" key="2">
    <source>
        <dbReference type="Proteomes" id="UP001305606"/>
    </source>
</evidence>
<dbReference type="EMBL" id="CP117522">
    <property type="protein sequence ID" value="WNE95548.1"/>
    <property type="molecule type" value="Genomic_DNA"/>
</dbReference>
<organism evidence="1 2">
    <name type="scientific">Streptomyces luomodiensis</name>
    <dbReference type="NCBI Taxonomy" id="3026192"/>
    <lineage>
        <taxon>Bacteria</taxon>
        <taxon>Bacillati</taxon>
        <taxon>Actinomycetota</taxon>
        <taxon>Actinomycetes</taxon>
        <taxon>Kitasatosporales</taxon>
        <taxon>Streptomycetaceae</taxon>
        <taxon>Streptomyces</taxon>
    </lineage>
</organism>